<dbReference type="SUPFAM" id="SSF55383">
    <property type="entry name" value="Copper amine oxidase, domain N"/>
    <property type="match status" value="1"/>
</dbReference>
<keyword evidence="1" id="KW-0732">Signal</keyword>
<accession>A0ABU5IYT7</accession>
<dbReference type="Proteomes" id="UP001290455">
    <property type="component" value="Unassembled WGS sequence"/>
</dbReference>
<comment type="caution">
    <text evidence="3">The sequence shown here is derived from an EMBL/GenBank/DDBJ whole genome shotgun (WGS) entry which is preliminary data.</text>
</comment>
<evidence type="ECO:0000313" key="3">
    <source>
        <dbReference type="EMBL" id="MDZ5472335.1"/>
    </source>
</evidence>
<protein>
    <submittedName>
        <fullName evidence="3">Stalk domain-containing protein</fullName>
    </submittedName>
</protein>
<feature type="chain" id="PRO_5046079872" evidence="1">
    <location>
        <begin position="26"/>
        <end position="516"/>
    </location>
</feature>
<dbReference type="RefSeq" id="WP_322446627.1">
    <property type="nucleotide sequence ID" value="NZ_JAXOFX010000006.1"/>
</dbReference>
<dbReference type="InterPro" id="IPR012854">
    <property type="entry name" value="Cu_amine_oxidase-like_N"/>
</dbReference>
<sequence>MKKVFLAIMLVLSVILPSLTLNVSASNLVIKVNDKQLSNSPFISNGTTYVPLNEIAEKMGEAVTSIDSQKKVVIQGNNFTVSVKDGQTFAVLNGKIVPLKIKKVDGKEVNAELKSIYKNGQVYVPLEFISSGNGMTYAVETINEDNQTIIYIGDIPSAIKNEISKRPIVLKVNNKQVSSKGSPFRSNGTTYVALNEITKLMGSEVYPGKNEVNVGLAFLASATIKAGESTASIYESQKNSRDRTKIVPLRNITINGRTTPDEAKAISKNGQIFVPVEFISSTDGMNYIVETVKDKSKTSIYVGELPSSLQKSIKKQGYATKIESVTKYPGSIYSSNRIVKNQQFYILSEQDGLYKIKVGKHLGYVEKDAVKIGKTPAKGKMYSDGWVAPKLKSKWSKNPQVNYKTLQNELGFSKDGMVYDVFGAVRGIQVIHDGGSSTEVGISFFLWKTKEVEQSYRIPIVAKEVFKLYFGKDANRVWNYFNRNDIPEKFTANGRTVKAQFIEPTGSLYLQVGYKK</sequence>
<dbReference type="InterPro" id="IPR036582">
    <property type="entry name" value="Mao_N_sf"/>
</dbReference>
<evidence type="ECO:0000259" key="2">
    <source>
        <dbReference type="Pfam" id="PF07833"/>
    </source>
</evidence>
<gene>
    <name evidence="3" type="ORF">SM124_11305</name>
</gene>
<organism evidence="3 4">
    <name type="scientific">Robertmurraya mangrovi</name>
    <dbReference type="NCBI Taxonomy" id="3098077"/>
    <lineage>
        <taxon>Bacteria</taxon>
        <taxon>Bacillati</taxon>
        <taxon>Bacillota</taxon>
        <taxon>Bacilli</taxon>
        <taxon>Bacillales</taxon>
        <taxon>Bacillaceae</taxon>
        <taxon>Robertmurraya</taxon>
    </lineage>
</organism>
<evidence type="ECO:0000313" key="4">
    <source>
        <dbReference type="Proteomes" id="UP001290455"/>
    </source>
</evidence>
<feature type="signal peptide" evidence="1">
    <location>
        <begin position="1"/>
        <end position="25"/>
    </location>
</feature>
<reference evidence="3 4" key="1">
    <citation type="submission" date="2023-11" db="EMBL/GenBank/DDBJ databases">
        <title>Bacillus jintuensis, isolated from a mudflat on the Beibu Gulf coast.</title>
        <authorList>
            <person name="Li M."/>
        </authorList>
    </citation>
    <scope>NUCLEOTIDE SEQUENCE [LARGE SCALE GENOMIC DNA]</scope>
    <source>
        <strain evidence="3 4">31A1R</strain>
    </source>
</reference>
<keyword evidence="4" id="KW-1185">Reference proteome</keyword>
<dbReference type="Gene3D" id="3.30.457.10">
    <property type="entry name" value="Copper amine oxidase-like, N-terminal domain"/>
    <property type="match status" value="1"/>
</dbReference>
<dbReference type="Pfam" id="PF07833">
    <property type="entry name" value="Cu_amine_oxidN1"/>
    <property type="match status" value="2"/>
</dbReference>
<dbReference type="EMBL" id="JAXOFX010000006">
    <property type="protein sequence ID" value="MDZ5472335.1"/>
    <property type="molecule type" value="Genomic_DNA"/>
</dbReference>
<evidence type="ECO:0000256" key="1">
    <source>
        <dbReference type="SAM" id="SignalP"/>
    </source>
</evidence>
<proteinExistence type="predicted"/>
<feature type="domain" description="Copper amine oxidase-like N-terminal" evidence="2">
    <location>
        <begin position="171"/>
        <end position="286"/>
    </location>
</feature>
<name>A0ABU5IYT7_9BACI</name>
<feature type="domain" description="Copper amine oxidase-like N-terminal" evidence="2">
    <location>
        <begin position="32"/>
        <end position="138"/>
    </location>
</feature>